<reference evidence="2" key="1">
    <citation type="journal article" date="2023" name="Mol. Phylogenet. Evol.">
        <title>Genome-scale phylogeny and comparative genomics of the fungal order Sordariales.</title>
        <authorList>
            <person name="Hensen N."/>
            <person name="Bonometti L."/>
            <person name="Westerberg I."/>
            <person name="Brannstrom I.O."/>
            <person name="Guillou S."/>
            <person name="Cros-Aarteil S."/>
            <person name="Calhoun S."/>
            <person name="Haridas S."/>
            <person name="Kuo A."/>
            <person name="Mondo S."/>
            <person name="Pangilinan J."/>
            <person name="Riley R."/>
            <person name="LaButti K."/>
            <person name="Andreopoulos B."/>
            <person name="Lipzen A."/>
            <person name="Chen C."/>
            <person name="Yan M."/>
            <person name="Daum C."/>
            <person name="Ng V."/>
            <person name="Clum A."/>
            <person name="Steindorff A."/>
            <person name="Ohm R.A."/>
            <person name="Martin F."/>
            <person name="Silar P."/>
            <person name="Natvig D.O."/>
            <person name="Lalanne C."/>
            <person name="Gautier V."/>
            <person name="Ament-Velasquez S.L."/>
            <person name="Kruys A."/>
            <person name="Hutchinson M.I."/>
            <person name="Powell A.J."/>
            <person name="Barry K."/>
            <person name="Miller A.N."/>
            <person name="Grigoriev I.V."/>
            <person name="Debuchy R."/>
            <person name="Gladieux P."/>
            <person name="Hiltunen Thoren M."/>
            <person name="Johannesson H."/>
        </authorList>
    </citation>
    <scope>NUCLEOTIDE SEQUENCE</scope>
    <source>
        <strain evidence="2">CBS 333.67</strain>
    </source>
</reference>
<protein>
    <submittedName>
        <fullName evidence="2">Uncharacterized protein</fullName>
    </submittedName>
</protein>
<evidence type="ECO:0000313" key="3">
    <source>
        <dbReference type="Proteomes" id="UP001273166"/>
    </source>
</evidence>
<dbReference type="RefSeq" id="XP_062718425.1">
    <property type="nucleotide sequence ID" value="XM_062869999.1"/>
</dbReference>
<keyword evidence="3" id="KW-1185">Reference proteome</keyword>
<evidence type="ECO:0000256" key="1">
    <source>
        <dbReference type="SAM" id="SignalP"/>
    </source>
</evidence>
<dbReference type="AlphaFoldDB" id="A0AAJ0LYT0"/>
<accession>A0AAJ0LYT0</accession>
<gene>
    <name evidence="2" type="ORF">B0T15DRAFT_543520</name>
</gene>
<reference evidence="2" key="2">
    <citation type="submission" date="2023-06" db="EMBL/GenBank/DDBJ databases">
        <authorList>
            <consortium name="Lawrence Berkeley National Laboratory"/>
            <person name="Mondo S.J."/>
            <person name="Hensen N."/>
            <person name="Bonometti L."/>
            <person name="Westerberg I."/>
            <person name="Brannstrom I.O."/>
            <person name="Guillou S."/>
            <person name="Cros-Aarteil S."/>
            <person name="Calhoun S."/>
            <person name="Haridas S."/>
            <person name="Kuo A."/>
            <person name="Pangilinan J."/>
            <person name="Riley R."/>
            <person name="Labutti K."/>
            <person name="Andreopoulos B."/>
            <person name="Lipzen A."/>
            <person name="Chen C."/>
            <person name="Yanf M."/>
            <person name="Daum C."/>
            <person name="Ng V."/>
            <person name="Clum A."/>
            <person name="Steindorff A."/>
            <person name="Ohm R."/>
            <person name="Martin F."/>
            <person name="Silar P."/>
            <person name="Natvig D."/>
            <person name="Lalanne C."/>
            <person name="Gautier V."/>
            <person name="Ament-Velasquez S.L."/>
            <person name="Kruys A."/>
            <person name="Hutchinson M.I."/>
            <person name="Powell A.J."/>
            <person name="Barry K."/>
            <person name="Miller A.N."/>
            <person name="Grigoriev I.V."/>
            <person name="Debuchy R."/>
            <person name="Gladieux P."/>
            <person name="Thoren M.H."/>
            <person name="Johannesson H."/>
        </authorList>
    </citation>
    <scope>NUCLEOTIDE SEQUENCE</scope>
    <source>
        <strain evidence="2">CBS 333.67</strain>
    </source>
</reference>
<keyword evidence="1" id="KW-0732">Signal</keyword>
<proteinExistence type="predicted"/>
<sequence>MMFKTTTVLALVAALAPSALAAPGSDSNVEARQLPADCPRNDNACGWYLIDHNCISTDRNVAERFLVNLTDTPIGSVFTAIYHVNADGVPDRFVKQCGQASCSEKGLGRPETVCNA</sequence>
<feature type="chain" id="PRO_5042460211" evidence="1">
    <location>
        <begin position="22"/>
        <end position="116"/>
    </location>
</feature>
<comment type="caution">
    <text evidence="2">The sequence shown here is derived from an EMBL/GenBank/DDBJ whole genome shotgun (WGS) entry which is preliminary data.</text>
</comment>
<dbReference type="EMBL" id="JAUDZG010000007">
    <property type="protein sequence ID" value="KAK3302645.1"/>
    <property type="molecule type" value="Genomic_DNA"/>
</dbReference>
<organism evidence="2 3">
    <name type="scientific">Chaetomium strumarium</name>
    <dbReference type="NCBI Taxonomy" id="1170767"/>
    <lineage>
        <taxon>Eukaryota</taxon>
        <taxon>Fungi</taxon>
        <taxon>Dikarya</taxon>
        <taxon>Ascomycota</taxon>
        <taxon>Pezizomycotina</taxon>
        <taxon>Sordariomycetes</taxon>
        <taxon>Sordariomycetidae</taxon>
        <taxon>Sordariales</taxon>
        <taxon>Chaetomiaceae</taxon>
        <taxon>Chaetomium</taxon>
    </lineage>
</organism>
<name>A0AAJ0LYT0_9PEZI</name>
<feature type="signal peptide" evidence="1">
    <location>
        <begin position="1"/>
        <end position="21"/>
    </location>
</feature>
<dbReference type="Proteomes" id="UP001273166">
    <property type="component" value="Unassembled WGS sequence"/>
</dbReference>
<evidence type="ECO:0000313" key="2">
    <source>
        <dbReference type="EMBL" id="KAK3302645.1"/>
    </source>
</evidence>
<dbReference type="GeneID" id="87888828"/>